<organism evidence="1 2">
    <name type="scientific">Pisolithus microcarpus 441</name>
    <dbReference type="NCBI Taxonomy" id="765257"/>
    <lineage>
        <taxon>Eukaryota</taxon>
        <taxon>Fungi</taxon>
        <taxon>Dikarya</taxon>
        <taxon>Basidiomycota</taxon>
        <taxon>Agaricomycotina</taxon>
        <taxon>Agaricomycetes</taxon>
        <taxon>Agaricomycetidae</taxon>
        <taxon>Boletales</taxon>
        <taxon>Sclerodermatineae</taxon>
        <taxon>Pisolithaceae</taxon>
        <taxon>Pisolithus</taxon>
    </lineage>
</organism>
<evidence type="ECO:0000313" key="2">
    <source>
        <dbReference type="Proteomes" id="UP000054018"/>
    </source>
</evidence>
<dbReference type="EMBL" id="KN833702">
    <property type="protein sequence ID" value="KIK26410.1"/>
    <property type="molecule type" value="Genomic_DNA"/>
</dbReference>
<dbReference type="OrthoDB" id="2688950at2759"/>
<reference evidence="2" key="2">
    <citation type="submission" date="2015-01" db="EMBL/GenBank/DDBJ databases">
        <title>Evolutionary Origins and Diversification of the Mycorrhizal Mutualists.</title>
        <authorList>
            <consortium name="DOE Joint Genome Institute"/>
            <consortium name="Mycorrhizal Genomics Consortium"/>
            <person name="Kohler A."/>
            <person name="Kuo A."/>
            <person name="Nagy L.G."/>
            <person name="Floudas D."/>
            <person name="Copeland A."/>
            <person name="Barry K.W."/>
            <person name="Cichocki N."/>
            <person name="Veneault-Fourrey C."/>
            <person name="LaButti K."/>
            <person name="Lindquist E.A."/>
            <person name="Lipzen A."/>
            <person name="Lundell T."/>
            <person name="Morin E."/>
            <person name="Murat C."/>
            <person name="Riley R."/>
            <person name="Ohm R."/>
            <person name="Sun H."/>
            <person name="Tunlid A."/>
            <person name="Henrissat B."/>
            <person name="Grigoriev I.V."/>
            <person name="Hibbett D.S."/>
            <person name="Martin F."/>
        </authorList>
    </citation>
    <scope>NUCLEOTIDE SEQUENCE [LARGE SCALE GENOMIC DNA]</scope>
    <source>
        <strain evidence="2">441</strain>
    </source>
</reference>
<proteinExistence type="predicted"/>
<dbReference type="AlphaFoldDB" id="A0A0C9YN43"/>
<protein>
    <submittedName>
        <fullName evidence="1">Uncharacterized protein</fullName>
    </submittedName>
</protein>
<accession>A0A0C9YN43</accession>
<name>A0A0C9YN43_9AGAM</name>
<gene>
    <name evidence="1" type="ORF">PISMIDRAFT_95231</name>
</gene>
<reference evidence="1 2" key="1">
    <citation type="submission" date="2014-04" db="EMBL/GenBank/DDBJ databases">
        <authorList>
            <consortium name="DOE Joint Genome Institute"/>
            <person name="Kuo A."/>
            <person name="Kohler A."/>
            <person name="Costa M.D."/>
            <person name="Nagy L.G."/>
            <person name="Floudas D."/>
            <person name="Copeland A."/>
            <person name="Barry K.W."/>
            <person name="Cichocki N."/>
            <person name="Veneault-Fourrey C."/>
            <person name="LaButti K."/>
            <person name="Lindquist E.A."/>
            <person name="Lipzen A."/>
            <person name="Lundell T."/>
            <person name="Morin E."/>
            <person name="Murat C."/>
            <person name="Sun H."/>
            <person name="Tunlid A."/>
            <person name="Henrissat B."/>
            <person name="Grigoriev I.V."/>
            <person name="Hibbett D.S."/>
            <person name="Martin F."/>
            <person name="Nordberg H.P."/>
            <person name="Cantor M.N."/>
            <person name="Hua S.X."/>
        </authorList>
    </citation>
    <scope>NUCLEOTIDE SEQUENCE [LARGE SCALE GENOMIC DNA]</scope>
    <source>
        <strain evidence="1 2">441</strain>
    </source>
</reference>
<evidence type="ECO:0000313" key="1">
    <source>
        <dbReference type="EMBL" id="KIK26410.1"/>
    </source>
</evidence>
<dbReference type="Proteomes" id="UP000054018">
    <property type="component" value="Unassembled WGS sequence"/>
</dbReference>
<sequence>MSSVDSLQDTYARLLVHAEPERGYPLWFPEPSVRLPPAYLREGVRIGDVGIVTPNGNFDVFFNICLPGNHPLHHRYGVPDGFRQIALSEKDIGIVEDPKYRVEGKETKSFAKAAILALPSGADKHDLLDTSIFQKEAIRMGKTWYEFALKTLGRATMGHDSLYLITGYHKASTWTLAAFHNPNANWTVDVQYTGNGDVIVTDPWRRVSVSPCPIRFDGRKDHTVTVRGFKIAVREKTFRSLLPSCAPKGLLSMVPPSLHYRPPVSKGRIPKLYHPLDGINSMLLEKVYRVVSLVACRALISFARHVTVTR</sequence>
<keyword evidence="2" id="KW-1185">Reference proteome</keyword>
<dbReference type="HOGENOM" id="CLU_021108_6_1_1"/>
<dbReference type="STRING" id="765257.A0A0C9YN43"/>